<dbReference type="AlphaFoldDB" id="A0AAD2HTP2"/>
<name>A0AAD2HTP2_9AGAR</name>
<organism evidence="1 2">
    <name type="scientific">Mycena citricolor</name>
    <dbReference type="NCBI Taxonomy" id="2018698"/>
    <lineage>
        <taxon>Eukaryota</taxon>
        <taxon>Fungi</taxon>
        <taxon>Dikarya</taxon>
        <taxon>Basidiomycota</taxon>
        <taxon>Agaricomycotina</taxon>
        <taxon>Agaricomycetes</taxon>
        <taxon>Agaricomycetidae</taxon>
        <taxon>Agaricales</taxon>
        <taxon>Marasmiineae</taxon>
        <taxon>Mycenaceae</taxon>
        <taxon>Mycena</taxon>
    </lineage>
</organism>
<comment type="caution">
    <text evidence="1">The sequence shown here is derived from an EMBL/GenBank/DDBJ whole genome shotgun (WGS) entry which is preliminary data.</text>
</comment>
<accession>A0AAD2HTP2</accession>
<feature type="non-terminal residue" evidence="1">
    <location>
        <position position="1"/>
    </location>
</feature>
<sequence>MALTSCVISWLRTGEDIPSWFMNFDIESQCWLTSGREGHRTDLSEFVRVQFHSLWNSRSRWPIFVSCSMDDRGSNGFWTRHDVRSPRKKRASLT</sequence>
<gene>
    <name evidence="1" type="ORF">MYCIT1_LOCUS32210</name>
</gene>
<protein>
    <submittedName>
        <fullName evidence="1">Uncharacterized protein</fullName>
    </submittedName>
</protein>
<evidence type="ECO:0000313" key="1">
    <source>
        <dbReference type="EMBL" id="CAK5281236.1"/>
    </source>
</evidence>
<reference evidence="1" key="1">
    <citation type="submission" date="2023-11" db="EMBL/GenBank/DDBJ databases">
        <authorList>
            <person name="De Vega J J."/>
            <person name="De Vega J J."/>
        </authorList>
    </citation>
    <scope>NUCLEOTIDE SEQUENCE</scope>
</reference>
<proteinExistence type="predicted"/>
<keyword evidence="2" id="KW-1185">Reference proteome</keyword>
<dbReference type="EMBL" id="CAVNYO010000444">
    <property type="protein sequence ID" value="CAK5281236.1"/>
    <property type="molecule type" value="Genomic_DNA"/>
</dbReference>
<dbReference type="Proteomes" id="UP001295794">
    <property type="component" value="Unassembled WGS sequence"/>
</dbReference>
<evidence type="ECO:0000313" key="2">
    <source>
        <dbReference type="Proteomes" id="UP001295794"/>
    </source>
</evidence>